<gene>
    <name evidence="4" type="ORF">MEDL_59517</name>
</gene>
<accession>A0A8S3UPB1</accession>
<evidence type="ECO:0000313" key="4">
    <source>
        <dbReference type="EMBL" id="CAG2247676.1"/>
    </source>
</evidence>
<reference evidence="4" key="1">
    <citation type="submission" date="2021-03" db="EMBL/GenBank/DDBJ databases">
        <authorList>
            <person name="Bekaert M."/>
        </authorList>
    </citation>
    <scope>NUCLEOTIDE SEQUENCE</scope>
</reference>
<dbReference type="Gene3D" id="4.10.60.10">
    <property type="entry name" value="Zinc finger, CCHC-type"/>
    <property type="match status" value="1"/>
</dbReference>
<dbReference type="AlphaFoldDB" id="A0A8S3UPB1"/>
<dbReference type="PANTHER" id="PTHR19963">
    <property type="entry name" value="CCHC-TYPE DOMAIN-CONTAINING PROTEIN"/>
    <property type="match status" value="1"/>
</dbReference>
<feature type="region of interest" description="Disordered" evidence="2">
    <location>
        <begin position="716"/>
        <end position="752"/>
    </location>
</feature>
<sequence length="752" mass="87384">MASARRVFDSVGSSFKRLFSPSYFELNPESNKQNTVENQETNKPKCVEMVDMNTRNKGLPELRATESAVSPIQSYENEIFVQTAHTSNDVSDENTCTQTNFEAQQYHNSASDSENSKLLTPISILNKNDGTQNSFHCREITNSEPTFRQHETFLDTPSFETETPHYSEIERQTYHTHNYDDEYSKRANVSIHNDKHANFSRQTCPPHVGNDVVHSVFNPYHVTPSNYGGSIGERENRQLYTNDPNMDEMKEHSFNTQERLFYEQCNKNKVQVPDEYSSELKTKTVSSNEKMGYFDPKENTNITNRIQEMTNAKGTAKHNVHGPEYEVPEYQPNTTYQNKNKMSSNYNSMTKINHQTPDMNRQLFSRDQGNTALNYRDQTQTRQNYQHANDNCYFDQTRYSNEATHNKNYNPIQTGCTTDTEFQTNKHREYPPYLKEKLNKREQSPVNLSTLPGSWSSRHKRKEKDPDTYNGVNVEWPDYICHFEQVAMWNEWTDQEKAAQLSICLRGNAQRVLSELTKSELSDYNKLRSALTQRFCPPERETAFRCEFRTRRRSRDESAAEYGYSLKRLASHAYPQIPMSMRESLVIEQYVSGLGNAELKRHVQFSHPSTLDKAISLAVEFEAFEGTQNSQYRKPKPEEAVNIYAVQNTHAFETNKNTHVEPSIWELADSVKAIQQTLANFTQGQQSDFNQGNNTRPRENKIPICYTCQKEGHISRNCPEAPYRRQDNNNYNRNRRANNQRQPQNTHSDDLK</sequence>
<keyword evidence="1" id="KW-0862">Zinc</keyword>
<evidence type="ECO:0000259" key="3">
    <source>
        <dbReference type="PROSITE" id="PS50158"/>
    </source>
</evidence>
<dbReference type="PROSITE" id="PS50158">
    <property type="entry name" value="ZF_CCHC"/>
    <property type="match status" value="1"/>
</dbReference>
<dbReference type="Pfam" id="PF00098">
    <property type="entry name" value="zf-CCHC"/>
    <property type="match status" value="1"/>
</dbReference>
<feature type="domain" description="CCHC-type" evidence="3">
    <location>
        <begin position="705"/>
        <end position="720"/>
    </location>
</feature>
<dbReference type="InterPro" id="IPR005162">
    <property type="entry name" value="Retrotrans_gag_dom"/>
</dbReference>
<proteinExistence type="predicted"/>
<dbReference type="SMART" id="SM00343">
    <property type="entry name" value="ZnF_C2HC"/>
    <property type="match status" value="1"/>
</dbReference>
<organism evidence="4 5">
    <name type="scientific">Mytilus edulis</name>
    <name type="common">Blue mussel</name>
    <dbReference type="NCBI Taxonomy" id="6550"/>
    <lineage>
        <taxon>Eukaryota</taxon>
        <taxon>Metazoa</taxon>
        <taxon>Spiralia</taxon>
        <taxon>Lophotrochozoa</taxon>
        <taxon>Mollusca</taxon>
        <taxon>Bivalvia</taxon>
        <taxon>Autobranchia</taxon>
        <taxon>Pteriomorphia</taxon>
        <taxon>Mytilida</taxon>
        <taxon>Mytiloidea</taxon>
        <taxon>Mytilidae</taxon>
        <taxon>Mytilinae</taxon>
        <taxon>Mytilus</taxon>
    </lineage>
</organism>
<protein>
    <recommendedName>
        <fullName evidence="3">CCHC-type domain-containing protein</fullName>
    </recommendedName>
</protein>
<keyword evidence="1" id="KW-0479">Metal-binding</keyword>
<feature type="region of interest" description="Disordered" evidence="2">
    <location>
        <begin position="439"/>
        <end position="469"/>
    </location>
</feature>
<dbReference type="OrthoDB" id="6277121at2759"/>
<dbReference type="GO" id="GO:0003676">
    <property type="term" value="F:nucleic acid binding"/>
    <property type="evidence" value="ECO:0007669"/>
    <property type="project" value="InterPro"/>
</dbReference>
<comment type="caution">
    <text evidence="4">The sequence shown here is derived from an EMBL/GenBank/DDBJ whole genome shotgun (WGS) entry which is preliminary data.</text>
</comment>
<dbReference type="EMBL" id="CAJPWZ010002912">
    <property type="protein sequence ID" value="CAG2247676.1"/>
    <property type="molecule type" value="Genomic_DNA"/>
</dbReference>
<dbReference type="Pfam" id="PF03732">
    <property type="entry name" value="Retrotrans_gag"/>
    <property type="match status" value="1"/>
</dbReference>
<evidence type="ECO:0000256" key="2">
    <source>
        <dbReference type="SAM" id="MobiDB-lite"/>
    </source>
</evidence>
<name>A0A8S3UPB1_MYTED</name>
<dbReference type="InterPro" id="IPR036875">
    <property type="entry name" value="Znf_CCHC_sf"/>
</dbReference>
<dbReference type="SUPFAM" id="SSF57756">
    <property type="entry name" value="Retrovirus zinc finger-like domains"/>
    <property type="match status" value="1"/>
</dbReference>
<dbReference type="GO" id="GO:0008270">
    <property type="term" value="F:zinc ion binding"/>
    <property type="evidence" value="ECO:0007669"/>
    <property type="project" value="UniProtKB-KW"/>
</dbReference>
<dbReference type="Proteomes" id="UP000683360">
    <property type="component" value="Unassembled WGS sequence"/>
</dbReference>
<evidence type="ECO:0000313" key="5">
    <source>
        <dbReference type="Proteomes" id="UP000683360"/>
    </source>
</evidence>
<keyword evidence="1" id="KW-0863">Zinc-finger</keyword>
<dbReference type="PANTHER" id="PTHR19963:SF30">
    <property type="entry name" value="ENDONUCLEASE_EXONUCLEASE_PHOSPHATASE DOMAIN-CONTAINING PROTEIN"/>
    <property type="match status" value="1"/>
</dbReference>
<evidence type="ECO:0000256" key="1">
    <source>
        <dbReference type="PROSITE-ProRule" id="PRU00047"/>
    </source>
</evidence>
<keyword evidence="5" id="KW-1185">Reference proteome</keyword>
<feature type="compositionally biased region" description="Polar residues" evidence="2">
    <location>
        <begin position="444"/>
        <end position="456"/>
    </location>
</feature>
<dbReference type="InterPro" id="IPR001878">
    <property type="entry name" value="Znf_CCHC"/>
</dbReference>